<comment type="caution">
    <text evidence="2">The sequence shown here is derived from an EMBL/GenBank/DDBJ whole genome shotgun (WGS) entry which is preliminary data.</text>
</comment>
<keyword evidence="1" id="KW-0472">Membrane</keyword>
<keyword evidence="1" id="KW-1133">Transmembrane helix</keyword>
<protein>
    <recommendedName>
        <fullName evidence="4">Secreted protein</fullName>
    </recommendedName>
</protein>
<dbReference type="RefSeq" id="WP_192829574.1">
    <property type="nucleotide sequence ID" value="NZ_JAVRFJ010000002.1"/>
</dbReference>
<gene>
    <name evidence="2" type="ORF">RM704_03775</name>
</gene>
<dbReference type="Proteomes" id="UP001180737">
    <property type="component" value="Unassembled WGS sequence"/>
</dbReference>
<dbReference type="EMBL" id="JAVRFJ010000002">
    <property type="protein sequence ID" value="MDT0566607.1"/>
    <property type="molecule type" value="Genomic_DNA"/>
</dbReference>
<evidence type="ECO:0000256" key="1">
    <source>
        <dbReference type="SAM" id="Phobius"/>
    </source>
</evidence>
<feature type="transmembrane region" description="Helical" evidence="1">
    <location>
        <begin position="6"/>
        <end position="31"/>
    </location>
</feature>
<name>A0ABU2YQK4_9ACTN</name>
<keyword evidence="3" id="KW-1185">Reference proteome</keyword>
<evidence type="ECO:0000313" key="2">
    <source>
        <dbReference type="EMBL" id="MDT0566607.1"/>
    </source>
</evidence>
<sequence length="57" mass="6181">MDTTQLQGLIGTLAVLGLLALVVLPAVIGAVHDRRVDRQLERAAEERRASHRVARPA</sequence>
<evidence type="ECO:0000313" key="3">
    <source>
        <dbReference type="Proteomes" id="UP001180737"/>
    </source>
</evidence>
<organism evidence="2 3">
    <name type="scientific">Streptomyces gottesmaniae</name>
    <dbReference type="NCBI Taxonomy" id="3075518"/>
    <lineage>
        <taxon>Bacteria</taxon>
        <taxon>Bacillati</taxon>
        <taxon>Actinomycetota</taxon>
        <taxon>Actinomycetes</taxon>
        <taxon>Kitasatosporales</taxon>
        <taxon>Streptomycetaceae</taxon>
        <taxon>Streptomyces</taxon>
    </lineage>
</organism>
<reference evidence="2" key="1">
    <citation type="submission" date="2024-05" db="EMBL/GenBank/DDBJ databases">
        <title>30 novel species of actinomycetes from the DSMZ collection.</title>
        <authorList>
            <person name="Nouioui I."/>
        </authorList>
    </citation>
    <scope>NUCLEOTIDE SEQUENCE</scope>
    <source>
        <strain evidence="2">DSM 3412</strain>
    </source>
</reference>
<accession>A0ABU2YQK4</accession>
<evidence type="ECO:0008006" key="4">
    <source>
        <dbReference type="Google" id="ProtNLM"/>
    </source>
</evidence>
<proteinExistence type="predicted"/>
<keyword evidence="1" id="KW-0812">Transmembrane</keyword>